<dbReference type="GO" id="GO:0016757">
    <property type="term" value="F:glycosyltransferase activity"/>
    <property type="evidence" value="ECO:0007669"/>
    <property type="project" value="UniProtKB-KW"/>
</dbReference>
<proteinExistence type="inferred from homology"/>
<evidence type="ECO:0000259" key="4">
    <source>
        <dbReference type="Pfam" id="PF00535"/>
    </source>
</evidence>
<dbReference type="Pfam" id="PF00535">
    <property type="entry name" value="Glycos_transf_2"/>
    <property type="match status" value="1"/>
</dbReference>
<sequence length="510" mass="59083">MIGLFHNENHVVEVVDLSSKNTIDIPSDKPTKALFQLAEIFSDRVLIWCHIEQKENLNIDDFQDIFSLKNMMLSYGKSQYLPKAIGFVEDSPFLKVNKNVKYPTWLMSSEVGAIHASQVLKFKSIIKLDAPFSYALNSMAKLGMSNGLFCYSEPKLLLNLGLVKERKKASKTMLFKFVKQHYKWVWSFFLMFNITFFNKQFPLYAFFKSLFVSQLKGSIKIDLEVLKSNSASASSIDVIIPTLGRKTYLLDFLNDLKRQSILPKKVIIIEQNPDENSASELDYLSNQNWPFIICHKFIHKTGACNARNLALNEVVSNYVFFADDDIRIQPNFTDLALKKMQAANIKAVTFSCLRTNDKKQNFNEKQWSTFGSGCSMVKSTALKELYFNMVYEFNFGEDADYGMQLRNNGVDVIYFPEPEIVHLKAPIGGFRKKHINIWTKQGYSPKPSPTIMYYKLQHNTLQQLLGYKLVLFLKYYKSQSIKNPIIYFKTFKKQWRESVLWANKLNQIKQ</sequence>
<name>A0A9X1I305_9FLAO</name>
<reference evidence="5" key="1">
    <citation type="submission" date="2021-10" db="EMBL/GenBank/DDBJ databases">
        <title>Tamlana sargassums sp. nov., and Tamlana laminarinivorans sp. nov., two new bacteria isolated from the brown alga.</title>
        <authorList>
            <person name="Li J."/>
        </authorList>
    </citation>
    <scope>NUCLEOTIDE SEQUENCE</scope>
    <source>
        <strain evidence="5">PT2-4</strain>
    </source>
</reference>
<protein>
    <submittedName>
        <fullName evidence="5">Glycosyltransferase</fullName>
        <ecNumber evidence="5">2.4.-.-</ecNumber>
    </submittedName>
</protein>
<evidence type="ECO:0000256" key="2">
    <source>
        <dbReference type="ARBA" id="ARBA00022676"/>
    </source>
</evidence>
<evidence type="ECO:0000256" key="1">
    <source>
        <dbReference type="ARBA" id="ARBA00006739"/>
    </source>
</evidence>
<dbReference type="InterPro" id="IPR029044">
    <property type="entry name" value="Nucleotide-diphossugar_trans"/>
</dbReference>
<organism evidence="5 6">
    <name type="scientific">Neotamlana laminarinivorans</name>
    <dbReference type="NCBI Taxonomy" id="2883124"/>
    <lineage>
        <taxon>Bacteria</taxon>
        <taxon>Pseudomonadati</taxon>
        <taxon>Bacteroidota</taxon>
        <taxon>Flavobacteriia</taxon>
        <taxon>Flavobacteriales</taxon>
        <taxon>Flavobacteriaceae</taxon>
        <taxon>Neotamlana</taxon>
    </lineage>
</organism>
<dbReference type="Gene3D" id="3.90.550.10">
    <property type="entry name" value="Spore Coat Polysaccharide Biosynthesis Protein SpsA, Chain A"/>
    <property type="match status" value="1"/>
</dbReference>
<dbReference type="PANTHER" id="PTHR43179:SF12">
    <property type="entry name" value="GALACTOFURANOSYLTRANSFERASE GLFT2"/>
    <property type="match status" value="1"/>
</dbReference>
<dbReference type="EMBL" id="JAJAPW010000005">
    <property type="protein sequence ID" value="MCB4799713.1"/>
    <property type="molecule type" value="Genomic_DNA"/>
</dbReference>
<comment type="similarity">
    <text evidence="1">Belongs to the glycosyltransferase 2 family.</text>
</comment>
<dbReference type="AlphaFoldDB" id="A0A9X1I305"/>
<evidence type="ECO:0000313" key="5">
    <source>
        <dbReference type="EMBL" id="MCB4799713.1"/>
    </source>
</evidence>
<keyword evidence="3 5" id="KW-0808">Transferase</keyword>
<accession>A0A9X1I305</accession>
<dbReference type="Proteomes" id="UP001139199">
    <property type="component" value="Unassembled WGS sequence"/>
</dbReference>
<dbReference type="EC" id="2.4.-.-" evidence="5"/>
<feature type="domain" description="Glycosyltransferase 2-like" evidence="4">
    <location>
        <begin position="238"/>
        <end position="367"/>
    </location>
</feature>
<dbReference type="RefSeq" id="WP_226544200.1">
    <property type="nucleotide sequence ID" value="NZ_JAJAPW010000005.1"/>
</dbReference>
<keyword evidence="2 5" id="KW-0328">Glycosyltransferase</keyword>
<gene>
    <name evidence="5" type="ORF">LG649_12735</name>
</gene>
<keyword evidence="6" id="KW-1185">Reference proteome</keyword>
<dbReference type="SUPFAM" id="SSF53448">
    <property type="entry name" value="Nucleotide-diphospho-sugar transferases"/>
    <property type="match status" value="1"/>
</dbReference>
<comment type="caution">
    <text evidence="5">The sequence shown here is derived from an EMBL/GenBank/DDBJ whole genome shotgun (WGS) entry which is preliminary data.</text>
</comment>
<evidence type="ECO:0000313" key="6">
    <source>
        <dbReference type="Proteomes" id="UP001139199"/>
    </source>
</evidence>
<evidence type="ECO:0000256" key="3">
    <source>
        <dbReference type="ARBA" id="ARBA00022679"/>
    </source>
</evidence>
<dbReference type="PANTHER" id="PTHR43179">
    <property type="entry name" value="RHAMNOSYLTRANSFERASE WBBL"/>
    <property type="match status" value="1"/>
</dbReference>
<dbReference type="InterPro" id="IPR001173">
    <property type="entry name" value="Glyco_trans_2-like"/>
</dbReference>